<comment type="similarity">
    <text evidence="1">Belongs to the P-Pant transferase superfamily. Gsp/Sfp/HetI/AcpT family.</text>
</comment>
<dbReference type="GO" id="GO:0019878">
    <property type="term" value="P:lysine biosynthetic process via aminoadipic acid"/>
    <property type="evidence" value="ECO:0007669"/>
    <property type="project" value="TreeGrafter"/>
</dbReference>
<dbReference type="SUPFAM" id="SSF56214">
    <property type="entry name" value="4'-phosphopantetheinyl transferase"/>
    <property type="match status" value="2"/>
</dbReference>
<dbReference type="GO" id="GO:0008897">
    <property type="term" value="F:holo-[acyl-carrier-protein] synthase activity"/>
    <property type="evidence" value="ECO:0007669"/>
    <property type="project" value="InterPro"/>
</dbReference>
<evidence type="ECO:0000256" key="2">
    <source>
        <dbReference type="ARBA" id="ARBA00022679"/>
    </source>
</evidence>
<dbReference type="InterPro" id="IPR037143">
    <property type="entry name" value="4-PPantetheinyl_Trfase_dom_sf"/>
</dbReference>
<dbReference type="Gene3D" id="3.90.470.20">
    <property type="entry name" value="4'-phosphopantetheinyl transferase domain"/>
    <property type="match status" value="2"/>
</dbReference>
<dbReference type="PANTHER" id="PTHR12215">
    <property type="entry name" value="PHOSPHOPANTETHEINE TRANSFERASE"/>
    <property type="match status" value="1"/>
</dbReference>
<dbReference type="RefSeq" id="WP_192748607.1">
    <property type="nucleotide sequence ID" value="NZ_JADBEM010000001.1"/>
</dbReference>
<dbReference type="Pfam" id="PF01648">
    <property type="entry name" value="ACPS"/>
    <property type="match status" value="1"/>
</dbReference>
<accession>A0A927MNR3</accession>
<organism evidence="5 6">
    <name type="scientific">Actinopolymorpha pittospori</name>
    <dbReference type="NCBI Taxonomy" id="648752"/>
    <lineage>
        <taxon>Bacteria</taxon>
        <taxon>Bacillati</taxon>
        <taxon>Actinomycetota</taxon>
        <taxon>Actinomycetes</taxon>
        <taxon>Propionibacteriales</taxon>
        <taxon>Actinopolymorphaceae</taxon>
        <taxon>Actinopolymorpha</taxon>
    </lineage>
</organism>
<gene>
    <name evidence="5" type="ORF">HEB94_000757</name>
</gene>
<dbReference type="GO" id="GO:0005829">
    <property type="term" value="C:cytosol"/>
    <property type="evidence" value="ECO:0007669"/>
    <property type="project" value="TreeGrafter"/>
</dbReference>
<dbReference type="Proteomes" id="UP000638648">
    <property type="component" value="Unassembled WGS sequence"/>
</dbReference>
<name>A0A927MNR3_9ACTN</name>
<feature type="region of interest" description="Disordered" evidence="3">
    <location>
        <begin position="1"/>
        <end position="20"/>
    </location>
</feature>
<keyword evidence="6" id="KW-1185">Reference proteome</keyword>
<dbReference type="InterPro" id="IPR008278">
    <property type="entry name" value="4-PPantetheinyl_Trfase_dom"/>
</dbReference>
<evidence type="ECO:0000259" key="4">
    <source>
        <dbReference type="Pfam" id="PF01648"/>
    </source>
</evidence>
<proteinExistence type="inferred from homology"/>
<sequence length="224" mass="24485">MKIILDSLDRAVGTPEPSPPPEKDLVRVWIFDPLRWGATEAVLSDGERAEFARIRHEPTRLARIATRSALRRMLGTCLGLSPASVPLRRTAAGKLVSPVDFDFSVSHTARRAVVAWGLSRIGVDVERIDAGALRGVAEVFLHPSERSASEDPGLLAQLWTGKEALAKAIGTGFVAAEPKDFVFDMDDLDVPSPRRVPRTGSDRFEVVWFQTDPDHVVAVAGESR</sequence>
<reference evidence="5" key="1">
    <citation type="submission" date="2020-10" db="EMBL/GenBank/DDBJ databases">
        <title>Sequencing the genomes of 1000 actinobacteria strains.</title>
        <authorList>
            <person name="Klenk H.-P."/>
        </authorList>
    </citation>
    <scope>NUCLEOTIDE SEQUENCE</scope>
    <source>
        <strain evidence="5">DSM 45354</strain>
    </source>
</reference>
<keyword evidence="2 5" id="KW-0808">Transferase</keyword>
<dbReference type="GO" id="GO:0000287">
    <property type="term" value="F:magnesium ion binding"/>
    <property type="evidence" value="ECO:0007669"/>
    <property type="project" value="InterPro"/>
</dbReference>
<evidence type="ECO:0000313" key="5">
    <source>
        <dbReference type="EMBL" id="MBE1603909.1"/>
    </source>
</evidence>
<evidence type="ECO:0000256" key="3">
    <source>
        <dbReference type="SAM" id="MobiDB-lite"/>
    </source>
</evidence>
<dbReference type="AlphaFoldDB" id="A0A927MNR3"/>
<evidence type="ECO:0000313" key="6">
    <source>
        <dbReference type="Proteomes" id="UP000638648"/>
    </source>
</evidence>
<dbReference type="InterPro" id="IPR050559">
    <property type="entry name" value="P-Pant_transferase_sf"/>
</dbReference>
<protein>
    <submittedName>
        <fullName evidence="5">Phosphopantetheinyl transferase</fullName>
    </submittedName>
</protein>
<dbReference type="PANTHER" id="PTHR12215:SF15">
    <property type="entry name" value="4'-PHOSPHOPANTETHEINYL TRANSFERASE SUPERFAMILY-RELATED"/>
    <property type="match status" value="1"/>
</dbReference>
<evidence type="ECO:0000256" key="1">
    <source>
        <dbReference type="ARBA" id="ARBA00010990"/>
    </source>
</evidence>
<feature type="domain" description="4'-phosphopantetheinyl transferase" evidence="4">
    <location>
        <begin position="120"/>
        <end position="219"/>
    </location>
</feature>
<comment type="caution">
    <text evidence="5">The sequence shown here is derived from an EMBL/GenBank/DDBJ whole genome shotgun (WGS) entry which is preliminary data.</text>
</comment>
<dbReference type="EMBL" id="JADBEM010000001">
    <property type="protein sequence ID" value="MBE1603909.1"/>
    <property type="molecule type" value="Genomic_DNA"/>
</dbReference>